<reference evidence="2 3" key="1">
    <citation type="submission" date="2022-03" db="EMBL/GenBank/DDBJ databases">
        <title>Genome data of Colletotrichum spp.</title>
        <authorList>
            <person name="Utami Y.D."/>
            <person name="Hiruma K."/>
        </authorList>
    </citation>
    <scope>NUCLEOTIDE SEQUENCE [LARGE SCALE GENOMIC DNA]</scope>
    <source>
        <strain evidence="2 3">MAFF 239500</strain>
    </source>
</reference>
<name>A0AA37LHR3_9PEZI</name>
<keyword evidence="3" id="KW-1185">Reference proteome</keyword>
<dbReference type="Proteomes" id="UP001055115">
    <property type="component" value="Unassembled WGS sequence"/>
</dbReference>
<proteinExistence type="predicted"/>
<accession>A0AA37LHR3</accession>
<feature type="transmembrane region" description="Helical" evidence="1">
    <location>
        <begin position="23"/>
        <end position="45"/>
    </location>
</feature>
<sequence>MYYYIVPVFVSVYQTQPHRLARALFAISVLAGPDPVAAIPLIMSVPNPHPYQWTLLTPSRILAVWLSIVTFERNRHKSW</sequence>
<keyword evidence="1" id="KW-0472">Membrane</keyword>
<evidence type="ECO:0000256" key="1">
    <source>
        <dbReference type="SAM" id="Phobius"/>
    </source>
</evidence>
<evidence type="ECO:0000313" key="3">
    <source>
        <dbReference type="Proteomes" id="UP001055115"/>
    </source>
</evidence>
<protein>
    <submittedName>
        <fullName evidence="2">Uncharacterized protein</fullName>
    </submittedName>
</protein>
<gene>
    <name evidence="2" type="ORF">ColSpa_04503</name>
</gene>
<comment type="caution">
    <text evidence="2">The sequence shown here is derived from an EMBL/GenBank/DDBJ whole genome shotgun (WGS) entry which is preliminary data.</text>
</comment>
<organism evidence="2 3">
    <name type="scientific">Colletotrichum spaethianum</name>
    <dbReference type="NCBI Taxonomy" id="700344"/>
    <lineage>
        <taxon>Eukaryota</taxon>
        <taxon>Fungi</taxon>
        <taxon>Dikarya</taxon>
        <taxon>Ascomycota</taxon>
        <taxon>Pezizomycotina</taxon>
        <taxon>Sordariomycetes</taxon>
        <taxon>Hypocreomycetidae</taxon>
        <taxon>Glomerellales</taxon>
        <taxon>Glomerellaceae</taxon>
        <taxon>Colletotrichum</taxon>
        <taxon>Colletotrichum spaethianum species complex</taxon>
    </lineage>
</organism>
<feature type="transmembrane region" description="Helical" evidence="1">
    <location>
        <begin position="51"/>
        <end position="71"/>
    </location>
</feature>
<dbReference type="GeneID" id="73325305"/>
<keyword evidence="1" id="KW-1133">Transmembrane helix</keyword>
<dbReference type="RefSeq" id="XP_049126672.1">
    <property type="nucleotide sequence ID" value="XM_049270715.1"/>
</dbReference>
<dbReference type="EMBL" id="BQXU01000009">
    <property type="protein sequence ID" value="GKT44322.1"/>
    <property type="molecule type" value="Genomic_DNA"/>
</dbReference>
<dbReference type="AlphaFoldDB" id="A0AA37LHR3"/>
<keyword evidence="1" id="KW-0812">Transmembrane</keyword>
<evidence type="ECO:0000313" key="2">
    <source>
        <dbReference type="EMBL" id="GKT44322.1"/>
    </source>
</evidence>